<sequence length="365" mass="41555">MSYAQSRNGQQEPLDRQLSFSKVDKDASGTVELEEVQSALPQIPPEQVAQLFADADRNKDGHLDRQEYSGFLSNLRYRTENFAEVVVLPRRERTASRRIRQISEAGVDAPPVKIEKKFPFFIVFISFIEWFIFKYLMMFDIVVWLFIYHPLRRYEIWRYGTVMLLHGSSLHLWGNVIMQLILGCLLEVIHHWKRVGIVYTCGVIFGTLAGSVVQPWSFLIGASGGVYALLVAHLATIILNWNEMGCAFLRCLLLLAYIGFDVWLVISQEIIQGKASSTSHAGHFGGALAGLLIGINVLKNFEQRPWEIKLQKVCWVLAIAFVVLCAIANLGFQIYYWTQDPELFHSLHFYVNETETGSGNGSSWE</sequence>
<dbReference type="PROSITE" id="PS00018">
    <property type="entry name" value="EF_HAND_1"/>
    <property type="match status" value="1"/>
</dbReference>
<comment type="similarity">
    <text evidence="2">Belongs to the peptidase S54 family.</text>
</comment>
<evidence type="ECO:0000256" key="2">
    <source>
        <dbReference type="ARBA" id="ARBA00009045"/>
    </source>
</evidence>
<dbReference type="GO" id="GO:0005509">
    <property type="term" value="F:calcium ion binding"/>
    <property type="evidence" value="ECO:0007669"/>
    <property type="project" value="InterPro"/>
</dbReference>
<feature type="transmembrane region" description="Helical" evidence="8">
    <location>
        <begin position="219"/>
        <end position="240"/>
    </location>
</feature>
<keyword evidence="3 8" id="KW-0812">Transmembrane</keyword>
<evidence type="ECO:0000256" key="6">
    <source>
        <dbReference type="ARBA" id="ARBA00023136"/>
    </source>
</evidence>
<dbReference type="InterPro" id="IPR011992">
    <property type="entry name" value="EF-hand-dom_pair"/>
</dbReference>
<dbReference type="InterPro" id="IPR018247">
    <property type="entry name" value="EF_Hand_1_Ca_BS"/>
</dbReference>
<dbReference type="InterPro" id="IPR002048">
    <property type="entry name" value="EF_hand_dom"/>
</dbReference>
<evidence type="ECO:0000313" key="11">
    <source>
        <dbReference type="Proteomes" id="UP000094527"/>
    </source>
</evidence>
<dbReference type="OMA" id="WREDIMI"/>
<dbReference type="InterPro" id="IPR022764">
    <property type="entry name" value="Peptidase_S54_rhomboid_dom"/>
</dbReference>
<evidence type="ECO:0000256" key="3">
    <source>
        <dbReference type="ARBA" id="ARBA00022692"/>
    </source>
</evidence>
<evidence type="ECO:0000313" key="10">
    <source>
        <dbReference type="EMBL" id="ODN02857.1"/>
    </source>
</evidence>
<proteinExistence type="inferred from homology"/>
<evidence type="ECO:0000256" key="8">
    <source>
        <dbReference type="SAM" id="Phobius"/>
    </source>
</evidence>
<accession>A0A1D2NC78</accession>
<dbReference type="Gene3D" id="1.10.238.10">
    <property type="entry name" value="EF-hand"/>
    <property type="match status" value="1"/>
</dbReference>
<dbReference type="CDD" id="cd00051">
    <property type="entry name" value="EFh"/>
    <property type="match status" value="1"/>
</dbReference>
<dbReference type="OrthoDB" id="418595at2759"/>
<organism evidence="10 11">
    <name type="scientific">Orchesella cincta</name>
    <name type="common">Springtail</name>
    <name type="synonym">Podura cincta</name>
    <dbReference type="NCBI Taxonomy" id="48709"/>
    <lineage>
        <taxon>Eukaryota</taxon>
        <taxon>Metazoa</taxon>
        <taxon>Ecdysozoa</taxon>
        <taxon>Arthropoda</taxon>
        <taxon>Hexapoda</taxon>
        <taxon>Collembola</taxon>
        <taxon>Entomobryomorpha</taxon>
        <taxon>Entomobryoidea</taxon>
        <taxon>Orchesellidae</taxon>
        <taxon>Orchesellinae</taxon>
        <taxon>Orchesella</taxon>
    </lineage>
</organism>
<dbReference type="PROSITE" id="PS50222">
    <property type="entry name" value="EF_HAND_2"/>
    <property type="match status" value="1"/>
</dbReference>
<feature type="transmembrane region" description="Helical" evidence="8">
    <location>
        <begin position="120"/>
        <end position="148"/>
    </location>
</feature>
<dbReference type="AlphaFoldDB" id="A0A1D2NC78"/>
<dbReference type="Pfam" id="PF01694">
    <property type="entry name" value="Rhomboid"/>
    <property type="match status" value="1"/>
</dbReference>
<evidence type="ECO:0000256" key="5">
    <source>
        <dbReference type="ARBA" id="ARBA00022989"/>
    </source>
</evidence>
<name>A0A1D2NC78_ORCCI</name>
<evidence type="ECO:0000256" key="7">
    <source>
        <dbReference type="SAM" id="MobiDB-lite"/>
    </source>
</evidence>
<keyword evidence="4" id="KW-0106">Calcium</keyword>
<comment type="caution">
    <text evidence="10">The sequence shown here is derived from an EMBL/GenBank/DDBJ whole genome shotgun (WGS) entry which is preliminary data.</text>
</comment>
<reference evidence="10 11" key="1">
    <citation type="journal article" date="2016" name="Genome Biol. Evol.">
        <title>Gene Family Evolution Reflects Adaptation to Soil Environmental Stressors in the Genome of the Collembolan Orchesella cincta.</title>
        <authorList>
            <person name="Faddeeva-Vakhrusheva A."/>
            <person name="Derks M.F."/>
            <person name="Anvar S.Y."/>
            <person name="Agamennone V."/>
            <person name="Suring W."/>
            <person name="Smit S."/>
            <person name="van Straalen N.M."/>
            <person name="Roelofs D."/>
        </authorList>
    </citation>
    <scope>NUCLEOTIDE SEQUENCE [LARGE SCALE GENOMIC DNA]</scope>
    <source>
        <tissue evidence="10">Mixed pool</tissue>
    </source>
</reference>
<protein>
    <submittedName>
        <fullName evidence="10">Rhomboid-related protein 3</fullName>
    </submittedName>
</protein>
<evidence type="ECO:0000256" key="4">
    <source>
        <dbReference type="ARBA" id="ARBA00022837"/>
    </source>
</evidence>
<keyword evidence="11" id="KW-1185">Reference proteome</keyword>
<dbReference type="SUPFAM" id="SSF144091">
    <property type="entry name" value="Rhomboid-like"/>
    <property type="match status" value="1"/>
</dbReference>
<dbReference type="PANTHER" id="PTHR45840:SF2">
    <property type="entry name" value="PROTEIN RHOMBOID-RELATED"/>
    <property type="match status" value="1"/>
</dbReference>
<evidence type="ECO:0000259" key="9">
    <source>
        <dbReference type="PROSITE" id="PS50222"/>
    </source>
</evidence>
<feature type="transmembrane region" description="Helical" evidence="8">
    <location>
        <begin position="281"/>
        <end position="301"/>
    </location>
</feature>
<dbReference type="GO" id="GO:0016020">
    <property type="term" value="C:membrane"/>
    <property type="evidence" value="ECO:0007669"/>
    <property type="project" value="UniProtKB-SubCell"/>
</dbReference>
<dbReference type="PANTHER" id="PTHR45840">
    <property type="entry name" value="RHOMBOID-RELATED PROTEIN"/>
    <property type="match status" value="1"/>
</dbReference>
<feature type="compositionally biased region" description="Polar residues" evidence="7">
    <location>
        <begin position="1"/>
        <end position="11"/>
    </location>
</feature>
<evidence type="ECO:0000256" key="1">
    <source>
        <dbReference type="ARBA" id="ARBA00004141"/>
    </source>
</evidence>
<feature type="transmembrane region" description="Helical" evidence="8">
    <location>
        <begin position="168"/>
        <end position="189"/>
    </location>
</feature>
<dbReference type="InterPro" id="IPR035952">
    <property type="entry name" value="Rhomboid-like_sf"/>
</dbReference>
<feature type="domain" description="EF-hand" evidence="9">
    <location>
        <begin position="43"/>
        <end position="78"/>
    </location>
</feature>
<dbReference type="Pfam" id="PF13202">
    <property type="entry name" value="EF-hand_5"/>
    <property type="match status" value="1"/>
</dbReference>
<dbReference type="SUPFAM" id="SSF47473">
    <property type="entry name" value="EF-hand"/>
    <property type="match status" value="1"/>
</dbReference>
<feature type="region of interest" description="Disordered" evidence="7">
    <location>
        <begin position="1"/>
        <end position="21"/>
    </location>
</feature>
<dbReference type="GO" id="GO:0004252">
    <property type="term" value="F:serine-type endopeptidase activity"/>
    <property type="evidence" value="ECO:0007669"/>
    <property type="project" value="InterPro"/>
</dbReference>
<comment type="subcellular location">
    <subcellularLocation>
        <location evidence="1">Membrane</location>
        <topology evidence="1">Multi-pass membrane protein</topology>
    </subcellularLocation>
</comment>
<dbReference type="InterPro" id="IPR051739">
    <property type="entry name" value="Rhomboid_IM_Serine_Proteases"/>
</dbReference>
<dbReference type="Proteomes" id="UP000094527">
    <property type="component" value="Unassembled WGS sequence"/>
</dbReference>
<dbReference type="SMART" id="SM00054">
    <property type="entry name" value="EFh"/>
    <property type="match status" value="2"/>
</dbReference>
<keyword evidence="6 8" id="KW-0472">Membrane</keyword>
<dbReference type="EMBL" id="LJIJ01000093">
    <property type="protein sequence ID" value="ODN02857.1"/>
    <property type="molecule type" value="Genomic_DNA"/>
</dbReference>
<feature type="transmembrane region" description="Helical" evidence="8">
    <location>
        <begin position="247"/>
        <end position="266"/>
    </location>
</feature>
<keyword evidence="5 8" id="KW-1133">Transmembrane helix</keyword>
<dbReference type="STRING" id="48709.A0A1D2NC78"/>
<gene>
    <name evidence="10" type="ORF">Ocin01_03820</name>
</gene>
<feature type="transmembrane region" description="Helical" evidence="8">
    <location>
        <begin position="313"/>
        <end position="337"/>
    </location>
</feature>
<feature type="transmembrane region" description="Helical" evidence="8">
    <location>
        <begin position="196"/>
        <end position="213"/>
    </location>
</feature>
<dbReference type="Gene3D" id="1.20.1540.10">
    <property type="entry name" value="Rhomboid-like"/>
    <property type="match status" value="1"/>
</dbReference>